<evidence type="ECO:0000313" key="3">
    <source>
        <dbReference type="Proteomes" id="UP000192639"/>
    </source>
</evidence>
<dbReference type="OrthoDB" id="2194161at2759"/>
<sequence length="238" mass="28126">MVEATVRRIDMKEIKKNLIRKFHKIEYKNTDLNPGYFEIEEEYLKVRNGVKMLRECLKTFKHYEHGSSAVKYLYDGFYWLENKLKTSILQKNDVYSNVACAGNEIAKYTKDKVRKGLGANMQNAYTNVAENKNAFNNEVKNLLLELDVLMEEASAINQNRKGVRDNRYDLEKAILDEQYDTEYIKAERKNLSASCKNCMKSMNSYIRDKRIGEIIVRFQKLHCRFYNSIVDELYVFEQ</sequence>
<reference evidence="2 3" key="1">
    <citation type="journal article" date="2017" name="Environ. Microbiol.">
        <title>Decay of the glycolytic pathway and adaptation to intranuclear parasitism within Enterocytozoonidae microsporidia.</title>
        <authorList>
            <person name="Wiredu Boakye D."/>
            <person name="Jaroenlak P."/>
            <person name="Prachumwat A."/>
            <person name="Williams T.A."/>
            <person name="Bateman K.S."/>
            <person name="Itsathitphaisarn O."/>
            <person name="Sritunyalucksana K."/>
            <person name="Paszkiewicz K.H."/>
            <person name="Moore K.A."/>
            <person name="Stentiford G.D."/>
            <person name="Williams B.A."/>
        </authorList>
    </citation>
    <scope>NUCLEOTIDE SEQUENCE [LARGE SCALE GENOMIC DNA]</scope>
    <source>
        <strain evidence="2 3">GB1</strain>
    </source>
</reference>
<dbReference type="VEuPathDB" id="MicrosporidiaDB:ECANGB1_1279"/>
<dbReference type="Proteomes" id="UP000192639">
    <property type="component" value="Unassembled WGS sequence"/>
</dbReference>
<evidence type="ECO:0000313" key="2">
    <source>
        <dbReference type="EMBL" id="ORD93985.1"/>
    </source>
</evidence>
<dbReference type="EMBL" id="LWDP01000036">
    <property type="protein sequence ID" value="ORD93985.1"/>
    <property type="molecule type" value="Genomic_DNA"/>
</dbReference>
<evidence type="ECO:0000256" key="1">
    <source>
        <dbReference type="SAM" id="Coils"/>
    </source>
</evidence>
<keyword evidence="3" id="KW-1185">Reference proteome</keyword>
<protein>
    <submittedName>
        <fullName evidence="2">SWP12</fullName>
    </submittedName>
</protein>
<keyword evidence="1" id="KW-0175">Coiled coil</keyword>
<name>A0A1Y1S6A3_9MICR</name>
<feature type="coiled-coil region" evidence="1">
    <location>
        <begin position="132"/>
        <end position="159"/>
    </location>
</feature>
<dbReference type="AlphaFoldDB" id="A0A1Y1S6A3"/>
<proteinExistence type="predicted"/>
<comment type="caution">
    <text evidence="2">The sequence shown here is derived from an EMBL/GenBank/DDBJ whole genome shotgun (WGS) entry which is preliminary data.</text>
</comment>
<accession>A0A1Y1S6A3</accession>
<gene>
    <name evidence="2" type="primary">SWP12</name>
    <name evidence="2" type="ORF">ECANGB1_1279</name>
</gene>
<organism evidence="2 3">
    <name type="scientific">Enterospora canceri</name>
    <dbReference type="NCBI Taxonomy" id="1081671"/>
    <lineage>
        <taxon>Eukaryota</taxon>
        <taxon>Fungi</taxon>
        <taxon>Fungi incertae sedis</taxon>
        <taxon>Microsporidia</taxon>
        <taxon>Enterocytozoonidae</taxon>
        <taxon>Enterospora</taxon>
    </lineage>
</organism>